<evidence type="ECO:0008006" key="4">
    <source>
        <dbReference type="Google" id="ProtNLM"/>
    </source>
</evidence>
<keyword evidence="1" id="KW-0472">Membrane</keyword>
<dbReference type="AlphaFoldDB" id="A0AB34ITF0"/>
<feature type="transmembrane region" description="Helical" evidence="1">
    <location>
        <begin position="41"/>
        <end position="61"/>
    </location>
</feature>
<comment type="caution">
    <text evidence="2">The sequence shown here is derived from an EMBL/GenBank/DDBJ whole genome shotgun (WGS) entry which is preliminary data.</text>
</comment>
<keyword evidence="1" id="KW-0812">Transmembrane</keyword>
<evidence type="ECO:0000313" key="2">
    <source>
        <dbReference type="EMBL" id="KAL1507481.1"/>
    </source>
</evidence>
<dbReference type="Proteomes" id="UP001515480">
    <property type="component" value="Unassembled WGS sequence"/>
</dbReference>
<sequence>MNAMMGAAPTAFSFRRRLSDRDVHEEQARIQSLSVLGKHMLVALSPVCIFVALFFVIVVSWENYAQQVSHSAAAQRCEWANVASMPHGMLRSRCMMEISSAFFH</sequence>
<evidence type="ECO:0000313" key="3">
    <source>
        <dbReference type="Proteomes" id="UP001515480"/>
    </source>
</evidence>
<reference evidence="2 3" key="1">
    <citation type="journal article" date="2024" name="Science">
        <title>Giant polyketide synthase enzymes in the biosynthesis of giant marine polyether toxins.</title>
        <authorList>
            <person name="Fallon T.R."/>
            <person name="Shende V.V."/>
            <person name="Wierzbicki I.H."/>
            <person name="Pendleton A.L."/>
            <person name="Watervoot N.F."/>
            <person name="Auber R.P."/>
            <person name="Gonzalez D.J."/>
            <person name="Wisecaver J.H."/>
            <person name="Moore B.S."/>
        </authorList>
    </citation>
    <scope>NUCLEOTIDE SEQUENCE [LARGE SCALE GENOMIC DNA]</scope>
    <source>
        <strain evidence="2 3">12B1</strain>
    </source>
</reference>
<keyword evidence="1" id="KW-1133">Transmembrane helix</keyword>
<gene>
    <name evidence="2" type="ORF">AB1Y20_008317</name>
</gene>
<dbReference type="EMBL" id="JBGBPQ010000018">
    <property type="protein sequence ID" value="KAL1507481.1"/>
    <property type="molecule type" value="Genomic_DNA"/>
</dbReference>
<keyword evidence="3" id="KW-1185">Reference proteome</keyword>
<name>A0AB34ITF0_PRYPA</name>
<organism evidence="2 3">
    <name type="scientific">Prymnesium parvum</name>
    <name type="common">Toxic golden alga</name>
    <dbReference type="NCBI Taxonomy" id="97485"/>
    <lineage>
        <taxon>Eukaryota</taxon>
        <taxon>Haptista</taxon>
        <taxon>Haptophyta</taxon>
        <taxon>Prymnesiophyceae</taxon>
        <taxon>Prymnesiales</taxon>
        <taxon>Prymnesiaceae</taxon>
        <taxon>Prymnesium</taxon>
    </lineage>
</organism>
<protein>
    <recommendedName>
        <fullName evidence="4">Autophagy-related protein 9</fullName>
    </recommendedName>
</protein>
<accession>A0AB34ITF0</accession>
<proteinExistence type="predicted"/>
<evidence type="ECO:0000256" key="1">
    <source>
        <dbReference type="SAM" id="Phobius"/>
    </source>
</evidence>